<dbReference type="GO" id="GO:0051903">
    <property type="term" value="F:S-(hydroxymethyl)glutathione dehydrogenase [NAD(P)+] activity"/>
    <property type="evidence" value="ECO:0007669"/>
    <property type="project" value="TreeGrafter"/>
</dbReference>
<dbReference type="PANTHER" id="PTHR43880">
    <property type="entry name" value="ALCOHOL DEHYDROGENASE"/>
    <property type="match status" value="1"/>
</dbReference>
<comment type="catalytic activity">
    <reaction evidence="11">
        <text>a secondary alcohol + NAD(+) = a ketone + NADH + H(+)</text>
        <dbReference type="Rhea" id="RHEA:10740"/>
        <dbReference type="ChEBI" id="CHEBI:15378"/>
        <dbReference type="ChEBI" id="CHEBI:17087"/>
        <dbReference type="ChEBI" id="CHEBI:35681"/>
        <dbReference type="ChEBI" id="CHEBI:57540"/>
        <dbReference type="ChEBI" id="CHEBI:57945"/>
        <dbReference type="EC" id="1.1.1.1"/>
    </reaction>
</comment>
<dbReference type="SUPFAM" id="SSF50129">
    <property type="entry name" value="GroES-like"/>
    <property type="match status" value="1"/>
</dbReference>
<dbReference type="EMBL" id="JACGWL010000012">
    <property type="protein sequence ID" value="KAK4390400.1"/>
    <property type="molecule type" value="Genomic_DNA"/>
</dbReference>
<name>A0AAE1WBN7_9LAMI</name>
<dbReference type="Gene3D" id="3.40.50.720">
    <property type="entry name" value="NAD(P)-binding Rossmann-like Domain"/>
    <property type="match status" value="1"/>
</dbReference>
<dbReference type="GO" id="GO:0008270">
    <property type="term" value="F:zinc ion binding"/>
    <property type="evidence" value="ECO:0007669"/>
    <property type="project" value="TreeGrafter"/>
</dbReference>
<dbReference type="GO" id="GO:0005829">
    <property type="term" value="C:cytosol"/>
    <property type="evidence" value="ECO:0007669"/>
    <property type="project" value="TreeGrafter"/>
</dbReference>
<dbReference type="EC" id="1.1.1.1" evidence="5"/>
<evidence type="ECO:0000313" key="14">
    <source>
        <dbReference type="Proteomes" id="UP001289374"/>
    </source>
</evidence>
<dbReference type="PANTHER" id="PTHR43880:SF9">
    <property type="entry name" value="ALCOHOL DEHYDROGENASE 1"/>
    <property type="match status" value="1"/>
</dbReference>
<comment type="similarity">
    <text evidence="3">Belongs to the zinc-containing alcohol dehydrogenase family.</text>
</comment>
<keyword evidence="14" id="KW-1185">Reference proteome</keyword>
<dbReference type="InterPro" id="IPR036291">
    <property type="entry name" value="NAD(P)-bd_dom_sf"/>
</dbReference>
<evidence type="ECO:0000256" key="7">
    <source>
        <dbReference type="ARBA" id="ARBA00022723"/>
    </source>
</evidence>
<reference evidence="13" key="2">
    <citation type="journal article" date="2024" name="Plant">
        <title>Genomic evolution and insights into agronomic trait innovations of Sesamum species.</title>
        <authorList>
            <person name="Miao H."/>
            <person name="Wang L."/>
            <person name="Qu L."/>
            <person name="Liu H."/>
            <person name="Sun Y."/>
            <person name="Le M."/>
            <person name="Wang Q."/>
            <person name="Wei S."/>
            <person name="Zheng Y."/>
            <person name="Lin W."/>
            <person name="Duan Y."/>
            <person name="Cao H."/>
            <person name="Xiong S."/>
            <person name="Wang X."/>
            <person name="Wei L."/>
            <person name="Li C."/>
            <person name="Ma Q."/>
            <person name="Ju M."/>
            <person name="Zhao R."/>
            <person name="Li G."/>
            <person name="Mu C."/>
            <person name="Tian Q."/>
            <person name="Mei H."/>
            <person name="Zhang T."/>
            <person name="Gao T."/>
            <person name="Zhang H."/>
        </authorList>
    </citation>
    <scope>NUCLEOTIDE SEQUENCE</scope>
    <source>
        <strain evidence="13">K16</strain>
    </source>
</reference>
<comment type="catalytic activity">
    <reaction evidence="12">
        <text>a primary alcohol + NAD(+) = an aldehyde + NADH + H(+)</text>
        <dbReference type="Rhea" id="RHEA:10736"/>
        <dbReference type="ChEBI" id="CHEBI:15378"/>
        <dbReference type="ChEBI" id="CHEBI:15734"/>
        <dbReference type="ChEBI" id="CHEBI:17478"/>
        <dbReference type="ChEBI" id="CHEBI:57540"/>
        <dbReference type="ChEBI" id="CHEBI:57945"/>
        <dbReference type="EC" id="1.1.1.1"/>
    </reaction>
</comment>
<evidence type="ECO:0000256" key="1">
    <source>
        <dbReference type="ARBA" id="ARBA00001947"/>
    </source>
</evidence>
<keyword evidence="9" id="KW-0560">Oxidoreductase</keyword>
<evidence type="ECO:0000256" key="4">
    <source>
        <dbReference type="ARBA" id="ARBA00011738"/>
    </source>
</evidence>
<dbReference type="Gene3D" id="3.90.180.10">
    <property type="entry name" value="Medium-chain alcohol dehydrogenases, catalytic domain"/>
    <property type="match status" value="1"/>
</dbReference>
<protein>
    <recommendedName>
        <fullName evidence="5">alcohol dehydrogenase</fullName>
        <ecNumber evidence="5">1.1.1.1</ecNumber>
    </recommendedName>
</protein>
<dbReference type="SUPFAM" id="SSF51735">
    <property type="entry name" value="NAD(P)-binding Rossmann-fold domains"/>
    <property type="match status" value="1"/>
</dbReference>
<evidence type="ECO:0000256" key="11">
    <source>
        <dbReference type="ARBA" id="ARBA00049164"/>
    </source>
</evidence>
<keyword evidence="8" id="KW-0862">Zinc</keyword>
<evidence type="ECO:0000256" key="10">
    <source>
        <dbReference type="ARBA" id="ARBA00023027"/>
    </source>
</evidence>
<evidence type="ECO:0000256" key="8">
    <source>
        <dbReference type="ARBA" id="ARBA00022833"/>
    </source>
</evidence>
<organism evidence="13 14">
    <name type="scientific">Sesamum angolense</name>
    <dbReference type="NCBI Taxonomy" id="2727404"/>
    <lineage>
        <taxon>Eukaryota</taxon>
        <taxon>Viridiplantae</taxon>
        <taxon>Streptophyta</taxon>
        <taxon>Embryophyta</taxon>
        <taxon>Tracheophyta</taxon>
        <taxon>Spermatophyta</taxon>
        <taxon>Magnoliopsida</taxon>
        <taxon>eudicotyledons</taxon>
        <taxon>Gunneridae</taxon>
        <taxon>Pentapetalae</taxon>
        <taxon>asterids</taxon>
        <taxon>lamiids</taxon>
        <taxon>Lamiales</taxon>
        <taxon>Pedaliaceae</taxon>
        <taxon>Sesamum</taxon>
    </lineage>
</organism>
<dbReference type="GO" id="GO:0004022">
    <property type="term" value="F:alcohol dehydrogenase (NAD+) activity"/>
    <property type="evidence" value="ECO:0007669"/>
    <property type="project" value="UniProtKB-EC"/>
</dbReference>
<dbReference type="AlphaFoldDB" id="A0AAE1WBN7"/>
<comment type="cofactor">
    <cofactor evidence="1">
        <name>Zn(2+)</name>
        <dbReference type="ChEBI" id="CHEBI:29105"/>
    </cofactor>
</comment>
<evidence type="ECO:0000256" key="12">
    <source>
        <dbReference type="ARBA" id="ARBA00049243"/>
    </source>
</evidence>
<keyword evidence="6" id="KW-0963">Cytoplasm</keyword>
<evidence type="ECO:0000256" key="2">
    <source>
        <dbReference type="ARBA" id="ARBA00004496"/>
    </source>
</evidence>
<comment type="subcellular location">
    <subcellularLocation>
        <location evidence="2">Cytoplasm</location>
    </subcellularLocation>
</comment>
<keyword evidence="10" id="KW-0520">NAD</keyword>
<evidence type="ECO:0000256" key="3">
    <source>
        <dbReference type="ARBA" id="ARBA00008072"/>
    </source>
</evidence>
<evidence type="ECO:0000256" key="6">
    <source>
        <dbReference type="ARBA" id="ARBA00022490"/>
    </source>
</evidence>
<evidence type="ECO:0000256" key="5">
    <source>
        <dbReference type="ARBA" id="ARBA00013190"/>
    </source>
</evidence>
<dbReference type="Proteomes" id="UP001289374">
    <property type="component" value="Unassembled WGS sequence"/>
</dbReference>
<accession>A0AAE1WBN7</accession>
<proteinExistence type="inferred from homology"/>
<keyword evidence="7" id="KW-0479">Metal-binding</keyword>
<dbReference type="GO" id="GO:0046294">
    <property type="term" value="P:formaldehyde catabolic process"/>
    <property type="evidence" value="ECO:0007669"/>
    <property type="project" value="TreeGrafter"/>
</dbReference>
<reference evidence="13" key="1">
    <citation type="submission" date="2020-06" db="EMBL/GenBank/DDBJ databases">
        <authorList>
            <person name="Li T."/>
            <person name="Hu X."/>
            <person name="Zhang T."/>
            <person name="Song X."/>
            <person name="Zhang H."/>
            <person name="Dai N."/>
            <person name="Sheng W."/>
            <person name="Hou X."/>
            <person name="Wei L."/>
        </authorList>
    </citation>
    <scope>NUCLEOTIDE SEQUENCE</scope>
    <source>
        <strain evidence="13">K16</strain>
        <tissue evidence="13">Leaf</tissue>
    </source>
</reference>
<gene>
    <name evidence="13" type="ORF">Sango_2103300</name>
</gene>
<comment type="subunit">
    <text evidence="4">Homodimer.</text>
</comment>
<comment type="caution">
    <text evidence="13">The sequence shown here is derived from an EMBL/GenBank/DDBJ whole genome shotgun (WGS) entry which is preliminary data.</text>
</comment>
<sequence>MISDGKIRFFKDGKPIYHFLGTSTFNEYTVVSPRDKVCVLSYGISTGLGAILNVAKPTKGSIVAAFGLGAVGLAAAEGARIVGASRIVPIDLNPNRFGKI</sequence>
<dbReference type="InterPro" id="IPR011032">
    <property type="entry name" value="GroES-like_sf"/>
</dbReference>
<evidence type="ECO:0000313" key="13">
    <source>
        <dbReference type="EMBL" id="KAK4390400.1"/>
    </source>
</evidence>
<evidence type="ECO:0000256" key="9">
    <source>
        <dbReference type="ARBA" id="ARBA00023002"/>
    </source>
</evidence>